<dbReference type="Gene3D" id="3.30.70.970">
    <property type="entry name" value="RraB-like"/>
    <property type="match status" value="1"/>
</dbReference>
<dbReference type="AlphaFoldDB" id="A0A160TI92"/>
<accession>A0A160TI92</accession>
<dbReference type="Pfam" id="PF06877">
    <property type="entry name" value="RraB"/>
    <property type="match status" value="1"/>
</dbReference>
<name>A0A160TI92_9ZZZZ</name>
<gene>
    <name evidence="2" type="ORF">MGWOODY_Smn3555</name>
</gene>
<dbReference type="InterPro" id="IPR009671">
    <property type="entry name" value="RraB_dom"/>
</dbReference>
<dbReference type="EMBL" id="CZQE01000016">
    <property type="protein sequence ID" value="CUS43184.1"/>
    <property type="molecule type" value="Genomic_DNA"/>
</dbReference>
<dbReference type="SUPFAM" id="SSF89946">
    <property type="entry name" value="Hypothetical protein VC0424"/>
    <property type="match status" value="1"/>
</dbReference>
<organism evidence="2">
    <name type="scientific">hydrothermal vent metagenome</name>
    <dbReference type="NCBI Taxonomy" id="652676"/>
    <lineage>
        <taxon>unclassified sequences</taxon>
        <taxon>metagenomes</taxon>
        <taxon>ecological metagenomes</taxon>
    </lineage>
</organism>
<evidence type="ECO:0000313" key="2">
    <source>
        <dbReference type="EMBL" id="CUS43184.1"/>
    </source>
</evidence>
<dbReference type="InterPro" id="IPR036701">
    <property type="entry name" value="RraB-like_sf"/>
</dbReference>
<feature type="domain" description="Regulator of ribonuclease activity B" evidence="1">
    <location>
        <begin position="18"/>
        <end position="112"/>
    </location>
</feature>
<protein>
    <recommendedName>
        <fullName evidence="1">Regulator of ribonuclease activity B domain-containing protein</fullName>
    </recommendedName>
</protein>
<proteinExistence type="predicted"/>
<reference evidence="2" key="1">
    <citation type="submission" date="2015-10" db="EMBL/GenBank/DDBJ databases">
        <authorList>
            <person name="Gilbert D.G."/>
        </authorList>
    </citation>
    <scope>NUCLEOTIDE SEQUENCE</scope>
</reference>
<evidence type="ECO:0000259" key="1">
    <source>
        <dbReference type="Pfam" id="PF06877"/>
    </source>
</evidence>
<sequence length="120" mass="13309">MTLPEVDQTRFEQEWLGDQDVLASLAKNGDRPEIPRMVDISFSGDEEALDRLAENAGELGFAVIDREENEEGGISLFLAREQKADAASIKALTLQCLQIEILYDVEYEGWGCMAETGSSH</sequence>